<organism evidence="1 2">
    <name type="scientific">Dreissena polymorpha</name>
    <name type="common">Zebra mussel</name>
    <name type="synonym">Mytilus polymorpha</name>
    <dbReference type="NCBI Taxonomy" id="45954"/>
    <lineage>
        <taxon>Eukaryota</taxon>
        <taxon>Metazoa</taxon>
        <taxon>Spiralia</taxon>
        <taxon>Lophotrochozoa</taxon>
        <taxon>Mollusca</taxon>
        <taxon>Bivalvia</taxon>
        <taxon>Autobranchia</taxon>
        <taxon>Heteroconchia</taxon>
        <taxon>Euheterodonta</taxon>
        <taxon>Imparidentia</taxon>
        <taxon>Neoheterodontei</taxon>
        <taxon>Myida</taxon>
        <taxon>Dreissenoidea</taxon>
        <taxon>Dreissenidae</taxon>
        <taxon>Dreissena</taxon>
    </lineage>
</organism>
<dbReference type="AlphaFoldDB" id="A0A9D4MRE1"/>
<accession>A0A9D4MRE1</accession>
<protein>
    <submittedName>
        <fullName evidence="1">Uncharacterized protein</fullName>
    </submittedName>
</protein>
<reference evidence="1" key="1">
    <citation type="journal article" date="2019" name="bioRxiv">
        <title>The Genome of the Zebra Mussel, Dreissena polymorpha: A Resource for Invasive Species Research.</title>
        <authorList>
            <person name="McCartney M.A."/>
            <person name="Auch B."/>
            <person name="Kono T."/>
            <person name="Mallez S."/>
            <person name="Zhang Y."/>
            <person name="Obille A."/>
            <person name="Becker A."/>
            <person name="Abrahante J.E."/>
            <person name="Garbe J."/>
            <person name="Badalamenti J.P."/>
            <person name="Herman A."/>
            <person name="Mangelson H."/>
            <person name="Liachko I."/>
            <person name="Sullivan S."/>
            <person name="Sone E.D."/>
            <person name="Koren S."/>
            <person name="Silverstein K.A.T."/>
            <person name="Beckman K.B."/>
            <person name="Gohl D.M."/>
        </authorList>
    </citation>
    <scope>NUCLEOTIDE SEQUENCE</scope>
    <source>
        <strain evidence="1">Duluth1</strain>
        <tissue evidence="1">Whole animal</tissue>
    </source>
</reference>
<dbReference type="EMBL" id="JAIWYP010000001">
    <property type="protein sequence ID" value="KAH3880840.1"/>
    <property type="molecule type" value="Genomic_DNA"/>
</dbReference>
<sequence length="137" mass="15152">MAGLPDPAKALSTTEALLTQAANDAVEEMVIGRKRKRGEYASYCEETRAKIARYAIDNGVAKALRHFTANMGKKVSETTVRSMRDQYVKRKKKLGEDMKSLSKSPRGAPTMLGECDEAVQTYIKTFVSKVALSTYQP</sequence>
<name>A0A9D4MRE1_DREPO</name>
<evidence type="ECO:0000313" key="1">
    <source>
        <dbReference type="EMBL" id="KAH3880840.1"/>
    </source>
</evidence>
<reference evidence="1" key="2">
    <citation type="submission" date="2020-11" db="EMBL/GenBank/DDBJ databases">
        <authorList>
            <person name="McCartney M.A."/>
            <person name="Auch B."/>
            <person name="Kono T."/>
            <person name="Mallez S."/>
            <person name="Becker A."/>
            <person name="Gohl D.M."/>
            <person name="Silverstein K.A.T."/>
            <person name="Koren S."/>
            <person name="Bechman K.B."/>
            <person name="Herman A."/>
            <person name="Abrahante J.E."/>
            <person name="Garbe J."/>
        </authorList>
    </citation>
    <scope>NUCLEOTIDE SEQUENCE</scope>
    <source>
        <strain evidence="1">Duluth1</strain>
        <tissue evidence="1">Whole animal</tissue>
    </source>
</reference>
<proteinExistence type="predicted"/>
<keyword evidence="2" id="KW-1185">Reference proteome</keyword>
<gene>
    <name evidence="1" type="ORF">DPMN_004762</name>
</gene>
<dbReference type="Proteomes" id="UP000828390">
    <property type="component" value="Unassembled WGS sequence"/>
</dbReference>
<comment type="caution">
    <text evidence="1">The sequence shown here is derived from an EMBL/GenBank/DDBJ whole genome shotgun (WGS) entry which is preliminary data.</text>
</comment>
<evidence type="ECO:0000313" key="2">
    <source>
        <dbReference type="Proteomes" id="UP000828390"/>
    </source>
</evidence>